<dbReference type="Pfam" id="PF01258">
    <property type="entry name" value="zf-dskA_traR"/>
    <property type="match status" value="1"/>
</dbReference>
<gene>
    <name evidence="6" type="ORF">EOE66_10395</name>
</gene>
<proteinExistence type="predicted"/>
<evidence type="ECO:0000313" key="7">
    <source>
        <dbReference type="Proteomes" id="UP000285575"/>
    </source>
</evidence>
<keyword evidence="7" id="KW-1185">Reference proteome</keyword>
<dbReference type="Proteomes" id="UP000285575">
    <property type="component" value="Unassembled WGS sequence"/>
</dbReference>
<sequence>MSPTLTAGQHAWLQAMLKQRQHTLEAQLSSHLHGLSAAERAAEVLAQDGDDAPQRLPERDIAAALTAAEQRELQATGAALQRLTQGAYGLCSDCGTTIPFDRLKVEPSALRCVPCESTHEAARGSRA</sequence>
<name>A0A437RHK1_9BURK</name>
<organism evidence="6 7">
    <name type="scientific">Rubrivivax rivuli</name>
    <dbReference type="NCBI Taxonomy" id="1862385"/>
    <lineage>
        <taxon>Bacteria</taxon>
        <taxon>Pseudomonadati</taxon>
        <taxon>Pseudomonadota</taxon>
        <taxon>Betaproteobacteria</taxon>
        <taxon>Burkholderiales</taxon>
        <taxon>Sphaerotilaceae</taxon>
        <taxon>Rubrivivax</taxon>
    </lineage>
</organism>
<dbReference type="OrthoDB" id="9811543at2"/>
<dbReference type="PANTHER" id="PTHR33823">
    <property type="entry name" value="RNA POLYMERASE-BINDING TRANSCRIPTION FACTOR DKSA-RELATED"/>
    <property type="match status" value="1"/>
</dbReference>
<evidence type="ECO:0000256" key="4">
    <source>
        <dbReference type="PROSITE-ProRule" id="PRU00510"/>
    </source>
</evidence>
<feature type="zinc finger region" description="dksA C4-type" evidence="4">
    <location>
        <begin position="91"/>
        <end position="115"/>
    </location>
</feature>
<dbReference type="EMBL" id="SACR01000003">
    <property type="protein sequence ID" value="RVU46253.1"/>
    <property type="molecule type" value="Genomic_DNA"/>
</dbReference>
<evidence type="ECO:0000313" key="6">
    <source>
        <dbReference type="EMBL" id="RVU46253.1"/>
    </source>
</evidence>
<keyword evidence="1" id="KW-0479">Metal-binding</keyword>
<evidence type="ECO:0000256" key="1">
    <source>
        <dbReference type="ARBA" id="ARBA00022723"/>
    </source>
</evidence>
<dbReference type="PROSITE" id="PS01102">
    <property type="entry name" value="ZF_DKSA_1"/>
    <property type="match status" value="1"/>
</dbReference>
<dbReference type="SUPFAM" id="SSF57716">
    <property type="entry name" value="Glucocorticoid receptor-like (DNA-binding domain)"/>
    <property type="match status" value="1"/>
</dbReference>
<comment type="caution">
    <text evidence="6">The sequence shown here is derived from an EMBL/GenBank/DDBJ whole genome shotgun (WGS) entry which is preliminary data.</text>
</comment>
<dbReference type="GO" id="GO:0008270">
    <property type="term" value="F:zinc ion binding"/>
    <property type="evidence" value="ECO:0007669"/>
    <property type="project" value="UniProtKB-KW"/>
</dbReference>
<dbReference type="Gene3D" id="1.20.120.910">
    <property type="entry name" value="DksA, coiled-coil domain"/>
    <property type="match status" value="1"/>
</dbReference>
<reference evidence="6 7" key="1">
    <citation type="submission" date="2019-01" db="EMBL/GenBank/DDBJ databases">
        <authorList>
            <person name="Chen W.-M."/>
        </authorList>
    </citation>
    <scope>NUCLEOTIDE SEQUENCE [LARGE SCALE GENOMIC DNA]</scope>
    <source>
        <strain evidence="6 7">KYPY4</strain>
    </source>
</reference>
<dbReference type="AlphaFoldDB" id="A0A437RHK1"/>
<dbReference type="InterPro" id="IPR020458">
    <property type="entry name" value="Znf_DskA_TraR_CS"/>
</dbReference>
<dbReference type="PANTHER" id="PTHR33823:SF4">
    <property type="entry name" value="GENERAL STRESS PROTEIN 16O"/>
    <property type="match status" value="1"/>
</dbReference>
<keyword evidence="3" id="KW-0862">Zinc</keyword>
<evidence type="ECO:0000256" key="3">
    <source>
        <dbReference type="ARBA" id="ARBA00022833"/>
    </source>
</evidence>
<accession>A0A437RHK1</accession>
<dbReference type="RefSeq" id="WP_128228619.1">
    <property type="nucleotide sequence ID" value="NZ_SACR01000003.1"/>
</dbReference>
<keyword evidence="2" id="KW-0863">Zinc-finger</keyword>
<dbReference type="PROSITE" id="PS51128">
    <property type="entry name" value="ZF_DKSA_2"/>
    <property type="match status" value="1"/>
</dbReference>
<protein>
    <submittedName>
        <fullName evidence="6">Molecular chaperone DnaK</fullName>
    </submittedName>
</protein>
<evidence type="ECO:0000256" key="2">
    <source>
        <dbReference type="ARBA" id="ARBA00022771"/>
    </source>
</evidence>
<feature type="domain" description="Zinc finger DksA/TraR C4-type" evidence="5">
    <location>
        <begin position="86"/>
        <end position="120"/>
    </location>
</feature>
<dbReference type="InterPro" id="IPR000962">
    <property type="entry name" value="Znf_DskA_TraR"/>
</dbReference>
<evidence type="ECO:0000259" key="5">
    <source>
        <dbReference type="Pfam" id="PF01258"/>
    </source>
</evidence>